<keyword evidence="3" id="KW-1185">Reference proteome</keyword>
<name>A0AAE0LB89_9CHLO</name>
<evidence type="ECO:0000313" key="2">
    <source>
        <dbReference type="EMBL" id="KAK3278450.1"/>
    </source>
</evidence>
<sequence length="166" mass="17209">MALRAQKQSHAPLDGKWVAESPATALYLKWSGTGYPCAVCFRMCGVTDSHSDTRGACPFVCIEAFANNKHFVTSKPAAPRPPLGPPPADTTPAPPAVPAAGAAFQSVRLSLPAPGGGDTIDPVDGKALVVPTAEDLAPPLPDDPAGSAFAFHDEDSDWPALRRLVA</sequence>
<dbReference type="AlphaFoldDB" id="A0AAE0LB89"/>
<proteinExistence type="predicted"/>
<reference evidence="2 3" key="1">
    <citation type="journal article" date="2015" name="Genome Biol. Evol.">
        <title>Comparative Genomics of a Bacterivorous Green Alga Reveals Evolutionary Causalities and Consequences of Phago-Mixotrophic Mode of Nutrition.</title>
        <authorList>
            <person name="Burns J.A."/>
            <person name="Paasch A."/>
            <person name="Narechania A."/>
            <person name="Kim E."/>
        </authorList>
    </citation>
    <scope>NUCLEOTIDE SEQUENCE [LARGE SCALE GENOMIC DNA]</scope>
    <source>
        <strain evidence="2 3">PLY_AMNH</strain>
    </source>
</reference>
<gene>
    <name evidence="2" type="ORF">CYMTET_13615</name>
</gene>
<feature type="region of interest" description="Disordered" evidence="1">
    <location>
        <begin position="73"/>
        <end position="98"/>
    </location>
</feature>
<dbReference type="Proteomes" id="UP001190700">
    <property type="component" value="Unassembled WGS sequence"/>
</dbReference>
<accession>A0AAE0LB89</accession>
<feature type="compositionally biased region" description="Pro residues" evidence="1">
    <location>
        <begin position="78"/>
        <end position="97"/>
    </location>
</feature>
<comment type="caution">
    <text evidence="2">The sequence shown here is derived from an EMBL/GenBank/DDBJ whole genome shotgun (WGS) entry which is preliminary data.</text>
</comment>
<protein>
    <submittedName>
        <fullName evidence="2">Uncharacterized protein</fullName>
    </submittedName>
</protein>
<organism evidence="2 3">
    <name type="scientific">Cymbomonas tetramitiformis</name>
    <dbReference type="NCBI Taxonomy" id="36881"/>
    <lineage>
        <taxon>Eukaryota</taxon>
        <taxon>Viridiplantae</taxon>
        <taxon>Chlorophyta</taxon>
        <taxon>Pyramimonadophyceae</taxon>
        <taxon>Pyramimonadales</taxon>
        <taxon>Pyramimonadaceae</taxon>
        <taxon>Cymbomonas</taxon>
    </lineage>
</organism>
<evidence type="ECO:0000256" key="1">
    <source>
        <dbReference type="SAM" id="MobiDB-lite"/>
    </source>
</evidence>
<dbReference type="EMBL" id="LGRX02005429">
    <property type="protein sequence ID" value="KAK3278450.1"/>
    <property type="molecule type" value="Genomic_DNA"/>
</dbReference>
<evidence type="ECO:0000313" key="3">
    <source>
        <dbReference type="Proteomes" id="UP001190700"/>
    </source>
</evidence>